<protein>
    <submittedName>
        <fullName evidence="1">Uncharacterized protein</fullName>
    </submittedName>
</protein>
<dbReference type="InterPro" id="IPR029068">
    <property type="entry name" value="Glyas_Bleomycin-R_OHBP_Dase"/>
</dbReference>
<dbReference type="Proteomes" id="UP001597601">
    <property type="component" value="Unassembled WGS sequence"/>
</dbReference>
<organism evidence="1 2">
    <name type="scientific">Mucilaginibacter antarcticus</name>
    <dbReference type="NCBI Taxonomy" id="1855725"/>
    <lineage>
        <taxon>Bacteria</taxon>
        <taxon>Pseudomonadati</taxon>
        <taxon>Bacteroidota</taxon>
        <taxon>Sphingobacteriia</taxon>
        <taxon>Sphingobacteriales</taxon>
        <taxon>Sphingobacteriaceae</taxon>
        <taxon>Mucilaginibacter</taxon>
    </lineage>
</organism>
<keyword evidence="2" id="KW-1185">Reference proteome</keyword>
<evidence type="ECO:0000313" key="1">
    <source>
        <dbReference type="EMBL" id="MFD2863173.1"/>
    </source>
</evidence>
<reference evidence="2" key="1">
    <citation type="journal article" date="2019" name="Int. J. Syst. Evol. Microbiol.">
        <title>The Global Catalogue of Microorganisms (GCM) 10K type strain sequencing project: providing services to taxonomists for standard genome sequencing and annotation.</title>
        <authorList>
            <consortium name="The Broad Institute Genomics Platform"/>
            <consortium name="The Broad Institute Genome Sequencing Center for Infectious Disease"/>
            <person name="Wu L."/>
            <person name="Ma J."/>
        </authorList>
    </citation>
    <scope>NUCLEOTIDE SEQUENCE [LARGE SCALE GENOMIC DNA]</scope>
    <source>
        <strain evidence="2">KCTC 52232</strain>
    </source>
</reference>
<dbReference type="RefSeq" id="WP_377122286.1">
    <property type="nucleotide sequence ID" value="NZ_JBHUHN010000001.1"/>
</dbReference>
<dbReference type="Gene3D" id="3.10.180.10">
    <property type="entry name" value="2,3-Dihydroxybiphenyl 1,2-Dioxygenase, domain 1"/>
    <property type="match status" value="1"/>
</dbReference>
<name>A0ABW5XMM4_9SPHI</name>
<gene>
    <name evidence="1" type="ORF">ACFSYC_00615</name>
</gene>
<proteinExistence type="predicted"/>
<sequence length="120" mass="13708">MTFTKLVPSVFYTDINIGLKTFIDCLEFTLAHQDLNAANPFCVVDKGSLSVMIFENKHQAQTDHPELRLVTHDIEHVYQKVASKFPELLHPNLNEVTLRPWGAKEFGLVDGQIGIRVMQW</sequence>
<accession>A0ABW5XMM4</accession>
<evidence type="ECO:0000313" key="2">
    <source>
        <dbReference type="Proteomes" id="UP001597601"/>
    </source>
</evidence>
<dbReference type="EMBL" id="JBHUON010000001">
    <property type="protein sequence ID" value="MFD2863173.1"/>
    <property type="molecule type" value="Genomic_DNA"/>
</dbReference>
<comment type="caution">
    <text evidence="1">The sequence shown here is derived from an EMBL/GenBank/DDBJ whole genome shotgun (WGS) entry which is preliminary data.</text>
</comment>